<evidence type="ECO:0000256" key="6">
    <source>
        <dbReference type="ARBA" id="ARBA00023002"/>
    </source>
</evidence>
<dbReference type="PANTHER" id="PTHR48069:SF3">
    <property type="entry name" value="DIHYDROFOLATE REDUCTASE"/>
    <property type="match status" value="1"/>
</dbReference>
<dbReference type="InterPro" id="IPR024072">
    <property type="entry name" value="DHFR-like_dom_sf"/>
</dbReference>
<dbReference type="InterPro" id="IPR001796">
    <property type="entry name" value="DHFR_dom"/>
</dbReference>
<dbReference type="CDD" id="cd00209">
    <property type="entry name" value="DHFR"/>
    <property type="match status" value="1"/>
</dbReference>
<dbReference type="PROSITE" id="PS00075">
    <property type="entry name" value="DHFR_1"/>
    <property type="match status" value="1"/>
</dbReference>
<dbReference type="GO" id="GO:0006730">
    <property type="term" value="P:one-carbon metabolic process"/>
    <property type="evidence" value="ECO:0007669"/>
    <property type="project" value="UniProtKB-KW"/>
</dbReference>
<dbReference type="InterPro" id="IPR012259">
    <property type="entry name" value="DHFR"/>
</dbReference>
<dbReference type="GO" id="GO:0046655">
    <property type="term" value="P:folic acid metabolic process"/>
    <property type="evidence" value="ECO:0007669"/>
    <property type="project" value="TreeGrafter"/>
</dbReference>
<sequence>MQPELTLIVAATRTMGIGLQGGLPWKGLRKEMQYFARVTQRPAPLSNAINAVIMGRKTWDSIPPSFRPLKNRLNIVITRSAPLPPPLAHDPSLAQEIRVPSIEAALRCAQESGASRIFVIGGAAIYRAALEMQSARMRILLTSIEEDFDCDVFFPLDPRTAEGWRRSSVRELGEWTGEDEGAVGGMREEAGVHYEFQMWEKEE</sequence>
<dbReference type="GO" id="GO:0005739">
    <property type="term" value="C:mitochondrion"/>
    <property type="evidence" value="ECO:0007669"/>
    <property type="project" value="TreeGrafter"/>
</dbReference>
<dbReference type="InterPro" id="IPR017925">
    <property type="entry name" value="DHFR_CS"/>
</dbReference>
<dbReference type="GO" id="GO:0046452">
    <property type="term" value="P:dihydrofolate metabolic process"/>
    <property type="evidence" value="ECO:0007669"/>
    <property type="project" value="TreeGrafter"/>
</dbReference>
<name>A0A0M9VSP1_ESCWE</name>
<comment type="similarity">
    <text evidence="7">Belongs to the dihydrofolate reductase family.</text>
</comment>
<dbReference type="AlphaFoldDB" id="A0A0M9VSP1"/>
<feature type="domain" description="DHFR" evidence="8">
    <location>
        <begin position="4"/>
        <end position="201"/>
    </location>
</feature>
<comment type="pathway">
    <text evidence="1">Cofactor biosynthesis; tetrahydrofolate biosynthesis; 5,6,7,8-tetrahydrofolate from 7,8-dihydrofolate: step 1/1.</text>
</comment>
<accession>A0A0M9VSP1</accession>
<keyword evidence="5" id="KW-0521">NADP</keyword>
<dbReference type="EMBL" id="LGSR01000022">
    <property type="protein sequence ID" value="KOS17923.1"/>
    <property type="molecule type" value="Genomic_DNA"/>
</dbReference>
<dbReference type="PROSITE" id="PS51330">
    <property type="entry name" value="DHFR_2"/>
    <property type="match status" value="1"/>
</dbReference>
<organism evidence="9 10">
    <name type="scientific">Escovopsis weberi</name>
    <dbReference type="NCBI Taxonomy" id="150374"/>
    <lineage>
        <taxon>Eukaryota</taxon>
        <taxon>Fungi</taxon>
        <taxon>Dikarya</taxon>
        <taxon>Ascomycota</taxon>
        <taxon>Pezizomycotina</taxon>
        <taxon>Sordariomycetes</taxon>
        <taxon>Hypocreomycetidae</taxon>
        <taxon>Hypocreales</taxon>
        <taxon>Hypocreaceae</taxon>
        <taxon>Escovopsis</taxon>
    </lineage>
</organism>
<dbReference type="OrthoDB" id="414698at2759"/>
<dbReference type="PRINTS" id="PR00070">
    <property type="entry name" value="DHFR"/>
</dbReference>
<evidence type="ECO:0000256" key="1">
    <source>
        <dbReference type="ARBA" id="ARBA00004903"/>
    </source>
</evidence>
<keyword evidence="10" id="KW-1185">Reference proteome</keyword>
<evidence type="ECO:0000256" key="2">
    <source>
        <dbReference type="ARBA" id="ARBA00012856"/>
    </source>
</evidence>
<evidence type="ECO:0000256" key="4">
    <source>
        <dbReference type="ARBA" id="ARBA00022563"/>
    </source>
</evidence>
<dbReference type="Pfam" id="PF00186">
    <property type="entry name" value="DHFR_1"/>
    <property type="match status" value="1"/>
</dbReference>
<keyword evidence="4" id="KW-0554">One-carbon metabolism</keyword>
<protein>
    <recommendedName>
        <fullName evidence="3">Dihydrofolate reductase</fullName>
        <ecNumber evidence="2">1.5.1.3</ecNumber>
    </recommendedName>
</protein>
<proteinExistence type="inferred from homology"/>
<evidence type="ECO:0000256" key="3">
    <source>
        <dbReference type="ARBA" id="ARBA00018886"/>
    </source>
</evidence>
<dbReference type="Gene3D" id="3.40.430.10">
    <property type="entry name" value="Dihydrofolate Reductase, subunit A"/>
    <property type="match status" value="1"/>
</dbReference>
<dbReference type="SUPFAM" id="SSF53597">
    <property type="entry name" value="Dihydrofolate reductase-like"/>
    <property type="match status" value="1"/>
</dbReference>
<evidence type="ECO:0000313" key="9">
    <source>
        <dbReference type="EMBL" id="KOS17923.1"/>
    </source>
</evidence>
<gene>
    <name evidence="9" type="ORF">ESCO_002407</name>
</gene>
<dbReference type="GO" id="GO:0004146">
    <property type="term" value="F:dihydrofolate reductase activity"/>
    <property type="evidence" value="ECO:0007669"/>
    <property type="project" value="UniProtKB-EC"/>
</dbReference>
<dbReference type="STRING" id="150374.A0A0M9VSP1"/>
<reference evidence="9 10" key="1">
    <citation type="submission" date="2015-07" db="EMBL/GenBank/DDBJ databases">
        <title>The genome of the fungus Escovopsis weberi, a specialized disease agent of ant agriculture.</title>
        <authorList>
            <person name="de Man T.J."/>
            <person name="Stajich J.E."/>
            <person name="Kubicek C.P."/>
            <person name="Chenthamara K."/>
            <person name="Atanasova L."/>
            <person name="Druzhinina I.S."/>
            <person name="Birnbaum S."/>
            <person name="Barribeau S.M."/>
            <person name="Teiling C."/>
            <person name="Suen G."/>
            <person name="Currie C."/>
            <person name="Gerardo N.M."/>
        </authorList>
    </citation>
    <scope>NUCLEOTIDE SEQUENCE [LARGE SCALE GENOMIC DNA]</scope>
</reference>
<dbReference type="PANTHER" id="PTHR48069">
    <property type="entry name" value="DIHYDROFOLATE REDUCTASE"/>
    <property type="match status" value="1"/>
</dbReference>
<dbReference type="EC" id="1.5.1.3" evidence="2"/>
<dbReference type="GO" id="GO:0050661">
    <property type="term" value="F:NADP binding"/>
    <property type="evidence" value="ECO:0007669"/>
    <property type="project" value="InterPro"/>
</dbReference>
<comment type="caution">
    <text evidence="9">The sequence shown here is derived from an EMBL/GenBank/DDBJ whole genome shotgun (WGS) entry which is preliminary data.</text>
</comment>
<evidence type="ECO:0000313" key="10">
    <source>
        <dbReference type="Proteomes" id="UP000053831"/>
    </source>
</evidence>
<evidence type="ECO:0000259" key="8">
    <source>
        <dbReference type="PROSITE" id="PS51330"/>
    </source>
</evidence>
<evidence type="ECO:0000256" key="5">
    <source>
        <dbReference type="ARBA" id="ARBA00022857"/>
    </source>
</evidence>
<dbReference type="Proteomes" id="UP000053831">
    <property type="component" value="Unassembled WGS sequence"/>
</dbReference>
<evidence type="ECO:0000256" key="7">
    <source>
        <dbReference type="RuleBase" id="RU004474"/>
    </source>
</evidence>
<dbReference type="UniPathway" id="UPA00077">
    <property type="reaction ID" value="UER00158"/>
</dbReference>
<dbReference type="GO" id="GO:0046654">
    <property type="term" value="P:tetrahydrofolate biosynthetic process"/>
    <property type="evidence" value="ECO:0007669"/>
    <property type="project" value="UniProtKB-UniPathway"/>
</dbReference>
<keyword evidence="6" id="KW-0560">Oxidoreductase</keyword>